<sequence length="83" mass="9369">MAQVNVNDIDLKEFNKVLTSCKGDVFMVTKEGDRLNLKSKLCQLIGFTNLIEGGHIANATLECTDPEDHVRLLRFGLFHPHEE</sequence>
<name>A0ABV1GBK5_9FIRM</name>
<dbReference type="RefSeq" id="WP_349214537.1">
    <property type="nucleotide sequence ID" value="NZ_JBBMFA010000043.1"/>
</dbReference>
<protein>
    <recommendedName>
        <fullName evidence="3">Polya polymerase</fullName>
    </recommendedName>
</protein>
<dbReference type="Proteomes" id="UP001477672">
    <property type="component" value="Unassembled WGS sequence"/>
</dbReference>
<dbReference type="EMBL" id="JBBMFA010000043">
    <property type="protein sequence ID" value="MEQ2519216.1"/>
    <property type="molecule type" value="Genomic_DNA"/>
</dbReference>
<evidence type="ECO:0000313" key="2">
    <source>
        <dbReference type="Proteomes" id="UP001477672"/>
    </source>
</evidence>
<evidence type="ECO:0000313" key="1">
    <source>
        <dbReference type="EMBL" id="MEQ2519216.1"/>
    </source>
</evidence>
<reference evidence="1 2" key="1">
    <citation type="submission" date="2024-03" db="EMBL/GenBank/DDBJ databases">
        <title>Human intestinal bacterial collection.</title>
        <authorList>
            <person name="Pauvert C."/>
            <person name="Hitch T.C.A."/>
            <person name="Clavel T."/>
        </authorList>
    </citation>
    <scope>NUCLEOTIDE SEQUENCE [LARGE SCALE GENOMIC DNA]</scope>
    <source>
        <strain evidence="1 2">CLA-JM-H11</strain>
    </source>
</reference>
<evidence type="ECO:0008006" key="3">
    <source>
        <dbReference type="Google" id="ProtNLM"/>
    </source>
</evidence>
<gene>
    <name evidence="1" type="ORF">WMO24_02005</name>
</gene>
<comment type="caution">
    <text evidence="1">The sequence shown here is derived from an EMBL/GenBank/DDBJ whole genome shotgun (WGS) entry which is preliminary data.</text>
</comment>
<organism evidence="1 2">
    <name type="scientific">Ruthenibacterium intestinale</name>
    <dbReference type="NCBI Taxonomy" id="3133163"/>
    <lineage>
        <taxon>Bacteria</taxon>
        <taxon>Bacillati</taxon>
        <taxon>Bacillota</taxon>
        <taxon>Clostridia</taxon>
        <taxon>Eubacteriales</taxon>
        <taxon>Oscillospiraceae</taxon>
        <taxon>Ruthenibacterium</taxon>
    </lineage>
</organism>
<accession>A0ABV1GBK5</accession>
<keyword evidence="2" id="KW-1185">Reference proteome</keyword>
<proteinExistence type="predicted"/>